<keyword evidence="2" id="KW-1185">Reference proteome</keyword>
<dbReference type="Proteomes" id="UP000813824">
    <property type="component" value="Unassembled WGS sequence"/>
</dbReference>
<comment type="caution">
    <text evidence="1">The sequence shown here is derived from an EMBL/GenBank/DDBJ whole genome shotgun (WGS) entry which is preliminary data.</text>
</comment>
<dbReference type="AlphaFoldDB" id="A0A8K0UJA2"/>
<dbReference type="EMBL" id="JAEVFJ010000030">
    <property type="protein sequence ID" value="KAH8093071.1"/>
    <property type="molecule type" value="Genomic_DNA"/>
</dbReference>
<accession>A0A8K0UJA2</accession>
<evidence type="ECO:0000313" key="1">
    <source>
        <dbReference type="EMBL" id="KAH8093071.1"/>
    </source>
</evidence>
<organism evidence="1 2">
    <name type="scientific">Cristinia sonorae</name>
    <dbReference type="NCBI Taxonomy" id="1940300"/>
    <lineage>
        <taxon>Eukaryota</taxon>
        <taxon>Fungi</taxon>
        <taxon>Dikarya</taxon>
        <taxon>Basidiomycota</taxon>
        <taxon>Agaricomycotina</taxon>
        <taxon>Agaricomycetes</taxon>
        <taxon>Agaricomycetidae</taxon>
        <taxon>Agaricales</taxon>
        <taxon>Pleurotineae</taxon>
        <taxon>Stephanosporaceae</taxon>
        <taxon>Cristinia</taxon>
    </lineage>
</organism>
<sequence>MLSFLPFEYRIRLDGREQYKTSPSCPISSHHSCSQSPTFTMTQTTLAATPAPFEKMDFEDSGYPVYKWLITDDEARRLSALFKRDFTELGMSGTFVTTPPKPCVTCGKWTEFIDWVYTALQRNIHGPDFMFNALKNKQMPKENRHDVYCSGCGTLTHCRAESDREGQAANVFLAGNMDKARAATHGTSEVGTSSVFP</sequence>
<gene>
    <name evidence="1" type="ORF">BXZ70DRAFT_437728</name>
</gene>
<evidence type="ECO:0000313" key="2">
    <source>
        <dbReference type="Proteomes" id="UP000813824"/>
    </source>
</evidence>
<name>A0A8K0UJA2_9AGAR</name>
<proteinExistence type="predicted"/>
<reference evidence="1" key="1">
    <citation type="journal article" date="2021" name="New Phytol.">
        <title>Evolutionary innovations through gain and loss of genes in the ectomycorrhizal Boletales.</title>
        <authorList>
            <person name="Wu G."/>
            <person name="Miyauchi S."/>
            <person name="Morin E."/>
            <person name="Kuo A."/>
            <person name="Drula E."/>
            <person name="Varga T."/>
            <person name="Kohler A."/>
            <person name="Feng B."/>
            <person name="Cao Y."/>
            <person name="Lipzen A."/>
            <person name="Daum C."/>
            <person name="Hundley H."/>
            <person name="Pangilinan J."/>
            <person name="Johnson J."/>
            <person name="Barry K."/>
            <person name="LaButti K."/>
            <person name="Ng V."/>
            <person name="Ahrendt S."/>
            <person name="Min B."/>
            <person name="Choi I.G."/>
            <person name="Park H."/>
            <person name="Plett J.M."/>
            <person name="Magnuson J."/>
            <person name="Spatafora J.W."/>
            <person name="Nagy L.G."/>
            <person name="Henrissat B."/>
            <person name="Grigoriev I.V."/>
            <person name="Yang Z.L."/>
            <person name="Xu J."/>
            <person name="Martin F.M."/>
        </authorList>
    </citation>
    <scope>NUCLEOTIDE SEQUENCE</scope>
    <source>
        <strain evidence="1">KKN 215</strain>
    </source>
</reference>
<dbReference type="OrthoDB" id="2927810at2759"/>
<protein>
    <submittedName>
        <fullName evidence="1">Uncharacterized protein</fullName>
    </submittedName>
</protein>